<protein>
    <submittedName>
        <fullName evidence="3">Amine oxidase</fullName>
    </submittedName>
</protein>
<dbReference type="Gene3D" id="3.50.50.60">
    <property type="entry name" value="FAD/NAD(P)-binding domain"/>
    <property type="match status" value="2"/>
</dbReference>
<dbReference type="OrthoDB" id="3972913at2"/>
<dbReference type="PANTHER" id="PTHR43563">
    <property type="entry name" value="AMINE OXIDASE"/>
    <property type="match status" value="1"/>
</dbReference>
<dbReference type="SUPFAM" id="SSF51905">
    <property type="entry name" value="FAD/NAD(P)-binding domain"/>
    <property type="match status" value="1"/>
</dbReference>
<dbReference type="Proteomes" id="UP000286806">
    <property type="component" value="Unassembled WGS sequence"/>
</dbReference>
<accession>A0A401JBT9</accession>
<reference evidence="3 4" key="1">
    <citation type="journal article" date="2019" name="Front. Microbiol.">
        <title>Genomes of Neutrophilic Sulfur-Oxidizing Chemolithoautotrophs Representing 9 Proteobacterial Species From 8 Genera.</title>
        <authorList>
            <person name="Watanabe T."/>
            <person name="Kojima H."/>
            <person name="Umezawa K."/>
            <person name="Hori C."/>
            <person name="Takasuka T.E."/>
            <person name="Kato Y."/>
            <person name="Fukui M."/>
        </authorList>
    </citation>
    <scope>NUCLEOTIDE SEQUENCE [LARGE SCALE GENOMIC DNA]</scope>
    <source>
        <strain evidence="3 4">TTN</strain>
    </source>
</reference>
<keyword evidence="4" id="KW-1185">Reference proteome</keyword>
<dbReference type="InterPro" id="IPR036188">
    <property type="entry name" value="FAD/NAD-bd_sf"/>
</dbReference>
<organism evidence="3 4">
    <name type="scientific">Sulfuriferula multivorans</name>
    <dbReference type="NCBI Taxonomy" id="1559896"/>
    <lineage>
        <taxon>Bacteria</taxon>
        <taxon>Pseudomonadati</taxon>
        <taxon>Pseudomonadota</taxon>
        <taxon>Betaproteobacteria</taxon>
        <taxon>Nitrosomonadales</taxon>
        <taxon>Sulfuricellaceae</taxon>
        <taxon>Sulfuriferula</taxon>
    </lineage>
</organism>
<proteinExistence type="inferred from homology"/>
<dbReference type="InterPro" id="IPR050703">
    <property type="entry name" value="Flavin_MAO"/>
</dbReference>
<evidence type="ECO:0000259" key="2">
    <source>
        <dbReference type="Pfam" id="PF01593"/>
    </source>
</evidence>
<sequence>MNEIDVDIAVVGAGLCGLALARTLHARGQRFLLFEARVRLGGRILGERSASGMAHDLGPTWFWPEAEPHMAALIAELGLDAYPQHDSGTVLRMRDPNEKTESSDQAVHGGAQRLSGGMSELVQALSGFLPAEHLRLAHELVAVTDVGAYLELRFRCGDGEIGAAETVVRARRVVLAVPPRLLLEHVRFTPALDPALVEAMRATPTWMATQAKALMTYTQAFWRADGHSGNAFVRHEQAVLGEIFDACGGTDPSVGGAALGGFCAMNPEQRKHFESGMPMLVRSQLSQLFGEPAELGELHLHDWVDEPYTCAALDQADPADAPEYGHSALTRSWYGGRLHFGASETALHGGGHMEGALDAAMRLQQALAPARSSQPLSALNAHCIKRFATWAGVQRESALAAYQRTLHERLSSQAREQLTRHSVLDSLVETYDAALRQLAELPFDASGSVLEPGWSELTPPVLQPMHSFGTTLLDEVLCFNRSSCAISNFPDEHTPESAYLEDIRRDMYAAWRSFVLAGNDILMQKA</sequence>
<dbReference type="AlphaFoldDB" id="A0A401JBT9"/>
<dbReference type="SUPFAM" id="SSF54373">
    <property type="entry name" value="FAD-linked reductases, C-terminal domain"/>
    <property type="match status" value="1"/>
</dbReference>
<evidence type="ECO:0000313" key="4">
    <source>
        <dbReference type="Proteomes" id="UP000286806"/>
    </source>
</evidence>
<evidence type="ECO:0000256" key="1">
    <source>
        <dbReference type="ARBA" id="ARBA00005995"/>
    </source>
</evidence>
<dbReference type="EMBL" id="BGOW01000006">
    <property type="protein sequence ID" value="GBL45148.1"/>
    <property type="molecule type" value="Genomic_DNA"/>
</dbReference>
<comment type="similarity">
    <text evidence="1">Belongs to the flavin monoamine oxidase family.</text>
</comment>
<dbReference type="PANTHER" id="PTHR43563:SF14">
    <property type="entry name" value="AMINE OXIDASE"/>
    <property type="match status" value="1"/>
</dbReference>
<dbReference type="RefSeq" id="WP_124703982.1">
    <property type="nucleotide sequence ID" value="NZ_BGOW01000006.1"/>
</dbReference>
<feature type="domain" description="Amine oxidase" evidence="2">
    <location>
        <begin position="107"/>
        <end position="362"/>
    </location>
</feature>
<dbReference type="GO" id="GO:0016491">
    <property type="term" value="F:oxidoreductase activity"/>
    <property type="evidence" value="ECO:0007669"/>
    <property type="project" value="InterPro"/>
</dbReference>
<evidence type="ECO:0000313" key="3">
    <source>
        <dbReference type="EMBL" id="GBL45148.1"/>
    </source>
</evidence>
<dbReference type="Pfam" id="PF13450">
    <property type="entry name" value="NAD_binding_8"/>
    <property type="match status" value="1"/>
</dbReference>
<dbReference type="Pfam" id="PF01593">
    <property type="entry name" value="Amino_oxidase"/>
    <property type="match status" value="1"/>
</dbReference>
<dbReference type="InterPro" id="IPR002937">
    <property type="entry name" value="Amino_oxidase"/>
</dbReference>
<name>A0A401JBT9_9PROT</name>
<gene>
    <name evidence="3" type="ORF">SFMTTN_0952</name>
</gene>
<comment type="caution">
    <text evidence="3">The sequence shown here is derived from an EMBL/GenBank/DDBJ whole genome shotgun (WGS) entry which is preliminary data.</text>
</comment>